<sequence length="262" mass="29737">MHGRRSWLHEEDPSQWLTITFVPDSSQGDVIARGLGHWGPIEHIPNDHVTRSWDRSPYNQRVLGVDQRPSSHESSGIDTPGTTGGFLPSHHKPMDRETLARNLDLEPEELSPFLDRHNNWKNDISYRIVGSTATLIRRAWGWRVTVEDDDKLLMAHTLHDPEWADVWDQHFEDRGEPNLRKWERYGALARHRRERAAHLGVEEWRVVPCGGNGGAGGPGGDDGKVGKACEWGCGTMKTAKVVTDYLKKARAKRLYADSDDEE</sequence>
<dbReference type="OrthoDB" id="4865224at2759"/>
<organism evidence="2 3">
    <name type="scientific">Purpureocillium takamizusanense</name>
    <dbReference type="NCBI Taxonomy" id="2060973"/>
    <lineage>
        <taxon>Eukaryota</taxon>
        <taxon>Fungi</taxon>
        <taxon>Dikarya</taxon>
        <taxon>Ascomycota</taxon>
        <taxon>Pezizomycotina</taxon>
        <taxon>Sordariomycetes</taxon>
        <taxon>Hypocreomycetidae</taxon>
        <taxon>Hypocreales</taxon>
        <taxon>Ophiocordycipitaceae</taxon>
        <taxon>Purpureocillium</taxon>
    </lineage>
</organism>
<dbReference type="KEGG" id="ptkz:JDV02_003329"/>
<keyword evidence="3" id="KW-1185">Reference proteome</keyword>
<dbReference type="Proteomes" id="UP000829364">
    <property type="component" value="Chromosome 2"/>
</dbReference>
<feature type="region of interest" description="Disordered" evidence="1">
    <location>
        <begin position="65"/>
        <end position="93"/>
    </location>
</feature>
<dbReference type="RefSeq" id="XP_047840428.1">
    <property type="nucleotide sequence ID" value="XM_047984454.1"/>
</dbReference>
<dbReference type="GeneID" id="72065289"/>
<gene>
    <name evidence="2" type="ORF">JDV02_003329</name>
</gene>
<feature type="compositionally biased region" description="Polar residues" evidence="1">
    <location>
        <begin position="72"/>
        <end position="81"/>
    </location>
</feature>
<evidence type="ECO:0000313" key="3">
    <source>
        <dbReference type="Proteomes" id="UP000829364"/>
    </source>
</evidence>
<evidence type="ECO:0000256" key="1">
    <source>
        <dbReference type="SAM" id="MobiDB-lite"/>
    </source>
</evidence>
<accession>A0A9Q8QCX1</accession>
<protein>
    <submittedName>
        <fullName evidence="2">Uncharacterized protein</fullName>
    </submittedName>
</protein>
<evidence type="ECO:0000313" key="2">
    <source>
        <dbReference type="EMBL" id="UNI16947.1"/>
    </source>
</evidence>
<name>A0A9Q8QCX1_9HYPO</name>
<reference evidence="2" key="1">
    <citation type="submission" date="2021-11" db="EMBL/GenBank/DDBJ databases">
        <title>Purpureocillium_takamizusanense_genome.</title>
        <authorList>
            <person name="Nguyen N.-H."/>
        </authorList>
    </citation>
    <scope>NUCLEOTIDE SEQUENCE</scope>
    <source>
        <strain evidence="2">PT3</strain>
    </source>
</reference>
<dbReference type="EMBL" id="CP086355">
    <property type="protein sequence ID" value="UNI16947.1"/>
    <property type="molecule type" value="Genomic_DNA"/>
</dbReference>
<proteinExistence type="predicted"/>
<dbReference type="AlphaFoldDB" id="A0A9Q8QCX1"/>